<proteinExistence type="predicted"/>
<organism evidence="2 3">
    <name type="scientific">Sinanodonta woodiana</name>
    <name type="common">Chinese pond mussel</name>
    <name type="synonym">Anodonta woodiana</name>
    <dbReference type="NCBI Taxonomy" id="1069815"/>
    <lineage>
        <taxon>Eukaryota</taxon>
        <taxon>Metazoa</taxon>
        <taxon>Spiralia</taxon>
        <taxon>Lophotrochozoa</taxon>
        <taxon>Mollusca</taxon>
        <taxon>Bivalvia</taxon>
        <taxon>Autobranchia</taxon>
        <taxon>Heteroconchia</taxon>
        <taxon>Palaeoheterodonta</taxon>
        <taxon>Unionida</taxon>
        <taxon>Unionoidea</taxon>
        <taxon>Unionidae</taxon>
        <taxon>Unioninae</taxon>
        <taxon>Sinanodonta</taxon>
    </lineage>
</organism>
<evidence type="ECO:0000313" key="3">
    <source>
        <dbReference type="Proteomes" id="UP001634394"/>
    </source>
</evidence>
<dbReference type="AlphaFoldDB" id="A0ABD3Y3K4"/>
<dbReference type="EMBL" id="JBJQND010000001">
    <property type="protein sequence ID" value="KAL3892435.1"/>
    <property type="molecule type" value="Genomic_DNA"/>
</dbReference>
<accession>A0ABD3Y3K4</accession>
<dbReference type="Proteomes" id="UP001634394">
    <property type="component" value="Unassembled WGS sequence"/>
</dbReference>
<protein>
    <submittedName>
        <fullName evidence="2">Uncharacterized protein</fullName>
    </submittedName>
</protein>
<evidence type="ECO:0000313" key="2">
    <source>
        <dbReference type="EMBL" id="KAL3892435.1"/>
    </source>
</evidence>
<sequence length="99" mass="10417">MRTAVIVVSLSVLAVCVLGQGSTRCLSNLRCHTGFSCSADQDAACIDLHCTCLTSHTCKHTSDCTDIGACRANLQHREVCYDGKCHCADATDILGGILG</sequence>
<keyword evidence="3" id="KW-1185">Reference proteome</keyword>
<comment type="caution">
    <text evidence="2">The sequence shown here is derived from an EMBL/GenBank/DDBJ whole genome shotgun (WGS) entry which is preliminary data.</text>
</comment>
<feature type="chain" id="PRO_5044870168" evidence="1">
    <location>
        <begin position="20"/>
        <end position="99"/>
    </location>
</feature>
<reference evidence="2 3" key="1">
    <citation type="submission" date="2024-11" db="EMBL/GenBank/DDBJ databases">
        <title>Chromosome-level genome assembly of the freshwater bivalve Anodonta woodiana.</title>
        <authorList>
            <person name="Chen X."/>
        </authorList>
    </citation>
    <scope>NUCLEOTIDE SEQUENCE [LARGE SCALE GENOMIC DNA]</scope>
    <source>
        <strain evidence="2">MN2024</strain>
        <tissue evidence="2">Gills</tissue>
    </source>
</reference>
<gene>
    <name evidence="2" type="ORF">ACJMK2_004642</name>
</gene>
<feature type="signal peptide" evidence="1">
    <location>
        <begin position="1"/>
        <end position="19"/>
    </location>
</feature>
<name>A0ABD3Y3K4_SINWO</name>
<keyword evidence="1" id="KW-0732">Signal</keyword>
<evidence type="ECO:0000256" key="1">
    <source>
        <dbReference type="SAM" id="SignalP"/>
    </source>
</evidence>